<proteinExistence type="predicted"/>
<comment type="caution">
    <text evidence="2">The sequence shown here is derived from an EMBL/GenBank/DDBJ whole genome shotgun (WGS) entry which is preliminary data.</text>
</comment>
<accession>A0A645J4J7</accession>
<keyword evidence="1" id="KW-1133">Transmembrane helix</keyword>
<reference evidence="2" key="1">
    <citation type="submission" date="2019-08" db="EMBL/GenBank/DDBJ databases">
        <authorList>
            <person name="Kucharzyk K."/>
            <person name="Murdoch R.W."/>
            <person name="Higgins S."/>
            <person name="Loffler F."/>
        </authorList>
    </citation>
    <scope>NUCLEOTIDE SEQUENCE</scope>
</reference>
<protein>
    <submittedName>
        <fullName evidence="2">Uncharacterized protein</fullName>
    </submittedName>
</protein>
<gene>
    <name evidence="2" type="ORF">SDC9_205750</name>
</gene>
<dbReference type="AlphaFoldDB" id="A0A645J4J7"/>
<evidence type="ECO:0000313" key="2">
    <source>
        <dbReference type="EMBL" id="MPN58052.1"/>
    </source>
</evidence>
<organism evidence="2">
    <name type="scientific">bioreactor metagenome</name>
    <dbReference type="NCBI Taxonomy" id="1076179"/>
    <lineage>
        <taxon>unclassified sequences</taxon>
        <taxon>metagenomes</taxon>
        <taxon>ecological metagenomes</taxon>
    </lineage>
</organism>
<evidence type="ECO:0000256" key="1">
    <source>
        <dbReference type="SAM" id="Phobius"/>
    </source>
</evidence>
<dbReference type="EMBL" id="VSSQ01130340">
    <property type="protein sequence ID" value="MPN58052.1"/>
    <property type="molecule type" value="Genomic_DNA"/>
</dbReference>
<name>A0A645J4J7_9ZZZZ</name>
<feature type="transmembrane region" description="Helical" evidence="1">
    <location>
        <begin position="34"/>
        <end position="52"/>
    </location>
</feature>
<keyword evidence="1" id="KW-0472">Membrane</keyword>
<sequence length="88" mass="10188">MAMNWQVREFEMREDCPLPAGEVLMRYKPAKPGWEMKILLCYITALVTWFFFSLMLLVLWAGLLICLIVCPGATIAYMSRLIRNIKAS</sequence>
<feature type="transmembrane region" description="Helical" evidence="1">
    <location>
        <begin position="58"/>
        <end position="78"/>
    </location>
</feature>
<keyword evidence="1" id="KW-0812">Transmembrane</keyword>